<sequence length="229" mass="25801">MAQPSNPPTPLEWVTVKTTRPKTPYPPMSTRQPIRTQRLILRPYAATDLNDFHLLRIQPEVMKWTSQGKPDPDLQHTEKILANRLPGTDGGEAAYEFAVCWAETGEMIGTAGSHMREGELGWPVIGYMLRSEFWGKGLATELVTALLKAYWALPREEVEIKVERSTVEGSEEEPQPERITAVTLDSNGPSQNVLRKLGFRLAKTWEEEDPKDPGVMELLYGFCLQTPNV</sequence>
<dbReference type="OrthoDB" id="4072826at2759"/>
<evidence type="ECO:0000259" key="1">
    <source>
        <dbReference type="PROSITE" id="PS51186"/>
    </source>
</evidence>
<evidence type="ECO:0000313" key="2">
    <source>
        <dbReference type="EMBL" id="ETS07025.1"/>
    </source>
</evidence>
<dbReference type="Gene3D" id="3.40.630.30">
    <property type="match status" value="1"/>
</dbReference>
<protein>
    <submittedName>
        <fullName evidence="2">Acyl-CoA N-acyltransferase</fullName>
    </submittedName>
</protein>
<proteinExistence type="predicted"/>
<feature type="domain" description="N-acetyltransferase" evidence="1">
    <location>
        <begin position="39"/>
        <end position="221"/>
    </location>
</feature>
<keyword evidence="2" id="KW-0012">Acyltransferase</keyword>
<dbReference type="GO" id="GO:0016747">
    <property type="term" value="F:acyltransferase activity, transferring groups other than amino-acyl groups"/>
    <property type="evidence" value="ECO:0007669"/>
    <property type="project" value="InterPro"/>
</dbReference>
<accession>A0A024SN90</accession>
<dbReference type="AlphaFoldDB" id="A0A024SN90"/>
<gene>
    <name evidence="2" type="ORF">M419DRAFT_139945</name>
</gene>
<dbReference type="PROSITE" id="PS51186">
    <property type="entry name" value="GNAT"/>
    <property type="match status" value="1"/>
</dbReference>
<dbReference type="InterPro" id="IPR051531">
    <property type="entry name" value="N-acetyltransferase"/>
</dbReference>
<organism evidence="2 3">
    <name type="scientific">Hypocrea jecorina (strain ATCC 56765 / BCRC 32924 / NRRL 11460 / Rut C-30)</name>
    <name type="common">Trichoderma reesei</name>
    <dbReference type="NCBI Taxonomy" id="1344414"/>
    <lineage>
        <taxon>Eukaryota</taxon>
        <taxon>Fungi</taxon>
        <taxon>Dikarya</taxon>
        <taxon>Ascomycota</taxon>
        <taxon>Pezizomycotina</taxon>
        <taxon>Sordariomycetes</taxon>
        <taxon>Hypocreomycetidae</taxon>
        <taxon>Hypocreales</taxon>
        <taxon>Hypocreaceae</taxon>
        <taxon>Trichoderma</taxon>
    </lineage>
</organism>
<dbReference type="PANTHER" id="PTHR43792:SF1">
    <property type="entry name" value="N-ACETYLTRANSFERASE DOMAIN-CONTAINING PROTEIN"/>
    <property type="match status" value="1"/>
</dbReference>
<keyword evidence="2" id="KW-0808">Transferase</keyword>
<evidence type="ECO:0000313" key="3">
    <source>
        <dbReference type="Proteomes" id="UP000024376"/>
    </source>
</evidence>
<name>A0A024SN90_HYPJR</name>
<dbReference type="PANTHER" id="PTHR43792">
    <property type="entry name" value="GNAT FAMILY, PUTATIVE (AFU_ORTHOLOGUE AFUA_3G00765)-RELATED-RELATED"/>
    <property type="match status" value="1"/>
</dbReference>
<dbReference type="InterPro" id="IPR016181">
    <property type="entry name" value="Acyl_CoA_acyltransferase"/>
</dbReference>
<dbReference type="KEGG" id="trr:M419DRAFT_139945"/>
<dbReference type="InterPro" id="IPR000182">
    <property type="entry name" value="GNAT_dom"/>
</dbReference>
<reference evidence="3" key="1">
    <citation type="journal article" date="2013" name="Ind. Biotechnol.">
        <title>Comparative genomics analysis of Trichoderma reesei strains.</title>
        <authorList>
            <person name="Koike H."/>
            <person name="Aerts A."/>
            <person name="LaButti K."/>
            <person name="Grigoriev I.V."/>
            <person name="Baker S.E."/>
        </authorList>
    </citation>
    <scope>NUCLEOTIDE SEQUENCE [LARGE SCALE GENOMIC DNA]</scope>
    <source>
        <strain evidence="3">ATCC 56765 / BCRC 32924 / NRRL 11460 / Rut C-30</strain>
    </source>
</reference>
<dbReference type="Proteomes" id="UP000024376">
    <property type="component" value="Unassembled WGS sequence"/>
</dbReference>
<dbReference type="HOGENOM" id="CLU_013985_24_0_1"/>
<dbReference type="Pfam" id="PF13302">
    <property type="entry name" value="Acetyltransf_3"/>
    <property type="match status" value="1"/>
</dbReference>
<dbReference type="SUPFAM" id="SSF55729">
    <property type="entry name" value="Acyl-CoA N-acyltransferases (Nat)"/>
    <property type="match status" value="1"/>
</dbReference>
<dbReference type="EMBL" id="KI911139">
    <property type="protein sequence ID" value="ETS07025.1"/>
    <property type="molecule type" value="Genomic_DNA"/>
</dbReference>